<proteinExistence type="inferred from homology"/>
<dbReference type="EMBL" id="JAVIKH010000017">
    <property type="protein sequence ID" value="MDX8337001.1"/>
    <property type="molecule type" value="Genomic_DNA"/>
</dbReference>
<feature type="binding site" evidence="6">
    <location>
        <position position="151"/>
    </location>
    <ligand>
        <name>NAD(+)</name>
        <dbReference type="ChEBI" id="CHEBI:57540"/>
    </ligand>
</feature>
<dbReference type="InterPro" id="IPR016064">
    <property type="entry name" value="NAD/diacylglycerol_kinase_sf"/>
</dbReference>
<feature type="active site" description="Proton acceptor" evidence="6">
    <location>
        <position position="50"/>
    </location>
</feature>
<keyword evidence="6" id="KW-0963">Cytoplasm</keyword>
<comment type="similarity">
    <text evidence="6">Belongs to the NAD kinase family.</text>
</comment>
<dbReference type="Proteomes" id="UP001279681">
    <property type="component" value="Unassembled WGS sequence"/>
</dbReference>
<dbReference type="Pfam" id="PF01513">
    <property type="entry name" value="NAD_kinase"/>
    <property type="match status" value="1"/>
</dbReference>
<evidence type="ECO:0000256" key="6">
    <source>
        <dbReference type="HAMAP-Rule" id="MF_00361"/>
    </source>
</evidence>
<evidence type="ECO:0000256" key="4">
    <source>
        <dbReference type="ARBA" id="ARBA00023027"/>
    </source>
</evidence>
<dbReference type="RefSeq" id="WP_320314352.1">
    <property type="nucleotide sequence ID" value="NZ_JAVIKH010000017.1"/>
</dbReference>
<feature type="binding site" evidence="6">
    <location>
        <position position="132"/>
    </location>
    <ligand>
        <name>NAD(+)</name>
        <dbReference type="ChEBI" id="CHEBI:57540"/>
    </ligand>
</feature>
<evidence type="ECO:0000256" key="1">
    <source>
        <dbReference type="ARBA" id="ARBA00022679"/>
    </source>
</evidence>
<dbReference type="PANTHER" id="PTHR20275:SF0">
    <property type="entry name" value="NAD KINASE"/>
    <property type="match status" value="1"/>
</dbReference>
<dbReference type="InterPro" id="IPR017437">
    <property type="entry name" value="ATP-NAD_kinase_PpnK-typ_C"/>
</dbReference>
<evidence type="ECO:0000313" key="7">
    <source>
        <dbReference type="EMBL" id="MDX8337001.1"/>
    </source>
</evidence>
<comment type="caution">
    <text evidence="7">The sequence shown here is derived from an EMBL/GenBank/DDBJ whole genome shotgun (WGS) entry which is preliminary data.</text>
</comment>
<feature type="binding site" evidence="6">
    <location>
        <begin position="162"/>
        <end position="167"/>
    </location>
    <ligand>
        <name>NAD(+)</name>
        <dbReference type="ChEBI" id="CHEBI:57540"/>
    </ligand>
</feature>
<feature type="binding site" evidence="6">
    <location>
        <position position="186"/>
    </location>
    <ligand>
        <name>NAD(+)</name>
        <dbReference type="ChEBI" id="CHEBI:57540"/>
    </ligand>
</feature>
<comment type="catalytic activity">
    <reaction evidence="5 6">
        <text>NAD(+) + ATP = ADP + NADP(+) + H(+)</text>
        <dbReference type="Rhea" id="RHEA:18629"/>
        <dbReference type="ChEBI" id="CHEBI:15378"/>
        <dbReference type="ChEBI" id="CHEBI:30616"/>
        <dbReference type="ChEBI" id="CHEBI:57540"/>
        <dbReference type="ChEBI" id="CHEBI:58349"/>
        <dbReference type="ChEBI" id="CHEBI:456216"/>
        <dbReference type="EC" id="2.7.1.23"/>
    </reaction>
</comment>
<dbReference type="SUPFAM" id="SSF111331">
    <property type="entry name" value="NAD kinase/diacylglycerol kinase-like"/>
    <property type="match status" value="1"/>
</dbReference>
<accession>A0ABU4WBS9</accession>
<dbReference type="Pfam" id="PF20143">
    <property type="entry name" value="NAD_kinase_C"/>
    <property type="match status" value="1"/>
</dbReference>
<feature type="binding site" evidence="6">
    <location>
        <begin position="50"/>
        <end position="51"/>
    </location>
    <ligand>
        <name>NAD(+)</name>
        <dbReference type="ChEBI" id="CHEBI:57540"/>
    </ligand>
</feature>
<dbReference type="InterPro" id="IPR002504">
    <property type="entry name" value="NADK"/>
</dbReference>
<keyword evidence="6" id="KW-0547">Nucleotide-binding</keyword>
<dbReference type="PANTHER" id="PTHR20275">
    <property type="entry name" value="NAD KINASE"/>
    <property type="match status" value="1"/>
</dbReference>
<keyword evidence="8" id="KW-1185">Reference proteome</keyword>
<dbReference type="HAMAP" id="MF_00361">
    <property type="entry name" value="NAD_kinase"/>
    <property type="match status" value="1"/>
</dbReference>
<dbReference type="InterPro" id="IPR017438">
    <property type="entry name" value="ATP-NAD_kinase_N"/>
</dbReference>
<reference evidence="8" key="1">
    <citation type="submission" date="2023-07" db="EMBL/GenBank/DDBJ databases">
        <authorList>
            <person name="Colorado M.A."/>
            <person name="Villamil L.M."/>
            <person name="Melo J.F."/>
            <person name="Rodriguez J.A."/>
            <person name="Ruiz R.Y."/>
        </authorList>
    </citation>
    <scope>NUCLEOTIDE SEQUENCE [LARGE SCALE GENOMIC DNA]</scope>
    <source>
        <strain evidence="8">C33</strain>
    </source>
</reference>
<evidence type="ECO:0000313" key="8">
    <source>
        <dbReference type="Proteomes" id="UP001279681"/>
    </source>
</evidence>
<feature type="binding site" evidence="6">
    <location>
        <position position="55"/>
    </location>
    <ligand>
        <name>NAD(+)</name>
        <dbReference type="ChEBI" id="CHEBI:57540"/>
    </ligand>
</feature>
<keyword evidence="3 6" id="KW-0521">NADP</keyword>
<feature type="binding site" evidence="6">
    <location>
        <position position="149"/>
    </location>
    <ligand>
        <name>NAD(+)</name>
        <dbReference type="ChEBI" id="CHEBI:57540"/>
    </ligand>
</feature>
<comment type="cofactor">
    <cofactor evidence="6">
        <name>a divalent metal cation</name>
        <dbReference type="ChEBI" id="CHEBI:60240"/>
    </cofactor>
</comment>
<evidence type="ECO:0000256" key="3">
    <source>
        <dbReference type="ARBA" id="ARBA00022857"/>
    </source>
</evidence>
<dbReference type="EC" id="2.7.1.23" evidence="6"/>
<comment type="caution">
    <text evidence="6">Lacks conserved residue(s) required for the propagation of feature annotation.</text>
</comment>
<dbReference type="Gene3D" id="3.40.50.10330">
    <property type="entry name" value="Probable inorganic polyphosphate/atp-NAD kinase, domain 1"/>
    <property type="match status" value="1"/>
</dbReference>
<name>A0ABU4WBS9_9FUSO</name>
<comment type="function">
    <text evidence="6">Involved in the regulation of the intracellular balance of NAD and NADP, and is a key enzyme in the biosynthesis of NADP. Catalyzes specifically the phosphorylation on 2'-hydroxyl of the adenosine moiety of NAD to yield NADP.</text>
</comment>
<sequence length="265" mass="29830">MKGTIIYNEDKKEAIKLYNEFKSFFFKKKIEIVPETYILKADFAVVIGGDGTLLRASKTLIKNKNIDVFAVNAGSLGFLTEIKAEEFEPTFENYLLGKIKRESRQLLKVIIRDEEIDVLNEVVISKKMASSKILNIFMSTEKTKICNYKADGIIVATPTGSTAYSLSAGGPIVMPQIKAMVVTPLAPHNLATRPIIISGEEKLILTLNPEQKGCIIVDGEIERDLQDTENVLIYYSEKKINLILPEDRDYYGILRDKLKWGDNLC</sequence>
<dbReference type="Gene3D" id="2.60.200.30">
    <property type="entry name" value="Probable inorganic polyphosphate/atp-NAD kinase, domain 2"/>
    <property type="match status" value="1"/>
</dbReference>
<gene>
    <name evidence="6" type="primary">nadK</name>
    <name evidence="7" type="ORF">RFV38_10915</name>
</gene>
<keyword evidence="2 6" id="KW-0418">Kinase</keyword>
<keyword evidence="4 6" id="KW-0520">NAD</keyword>
<feature type="binding site" evidence="6">
    <location>
        <begin position="120"/>
        <end position="121"/>
    </location>
    <ligand>
        <name>NAD(+)</name>
        <dbReference type="ChEBI" id="CHEBI:57540"/>
    </ligand>
</feature>
<comment type="subcellular location">
    <subcellularLocation>
        <location evidence="6">Cytoplasm</location>
    </subcellularLocation>
</comment>
<protein>
    <recommendedName>
        <fullName evidence="6">NAD kinase</fullName>
        <ecNumber evidence="6">2.7.1.23</ecNumber>
    </recommendedName>
    <alternativeName>
        <fullName evidence="6">ATP-dependent NAD kinase</fullName>
    </alternativeName>
</protein>
<evidence type="ECO:0000256" key="2">
    <source>
        <dbReference type="ARBA" id="ARBA00022777"/>
    </source>
</evidence>
<evidence type="ECO:0000256" key="5">
    <source>
        <dbReference type="ARBA" id="ARBA00047925"/>
    </source>
</evidence>
<keyword evidence="1 6" id="KW-0808">Transferase</keyword>
<keyword evidence="6" id="KW-0067">ATP-binding</keyword>
<organism evidence="7 8">
    <name type="scientific">Candidatus Cetobacterium colombiensis</name>
    <dbReference type="NCBI Taxonomy" id="3073100"/>
    <lineage>
        <taxon>Bacteria</taxon>
        <taxon>Fusobacteriati</taxon>
        <taxon>Fusobacteriota</taxon>
        <taxon>Fusobacteriia</taxon>
        <taxon>Fusobacteriales</taxon>
        <taxon>Fusobacteriaceae</taxon>
        <taxon>Cetobacterium</taxon>
    </lineage>
</organism>
<dbReference type="GO" id="GO:0016301">
    <property type="term" value="F:kinase activity"/>
    <property type="evidence" value="ECO:0007669"/>
    <property type="project" value="UniProtKB-KW"/>
</dbReference>